<reference evidence="2" key="2">
    <citation type="submission" date="2022-06" db="UniProtKB">
        <authorList>
            <consortium name="EnsemblMetazoa"/>
        </authorList>
    </citation>
    <scope>IDENTIFICATION</scope>
    <source>
        <strain evidence="2">DF5081</strain>
    </source>
</reference>
<dbReference type="Proteomes" id="UP000005237">
    <property type="component" value="Unassembled WGS sequence"/>
</dbReference>
<protein>
    <recommendedName>
        <fullName evidence="4">Secreted protein</fullName>
    </recommendedName>
</protein>
<accession>A0A8R1DX07</accession>
<evidence type="ECO:0000313" key="2">
    <source>
        <dbReference type="EnsemblMetazoa" id="CJA14352.1"/>
    </source>
</evidence>
<evidence type="ECO:0000313" key="3">
    <source>
        <dbReference type="Proteomes" id="UP000005237"/>
    </source>
</evidence>
<feature type="signal peptide" evidence="1">
    <location>
        <begin position="1"/>
        <end position="20"/>
    </location>
</feature>
<keyword evidence="3" id="KW-1185">Reference proteome</keyword>
<dbReference type="EnsemblMetazoa" id="CJA14352.1">
    <property type="protein sequence ID" value="CJA14352.1"/>
    <property type="gene ID" value="WBGene00133556"/>
</dbReference>
<sequence>MISNHAKVLLTVIACALVAAEWTKEMDHFRKANCGLRELHPTRQTCGAQGTINGNCVWLNGQRNAKTTDRRRHRHRQSIV</sequence>
<proteinExistence type="predicted"/>
<organism evidence="2 3">
    <name type="scientific">Caenorhabditis japonica</name>
    <dbReference type="NCBI Taxonomy" id="281687"/>
    <lineage>
        <taxon>Eukaryota</taxon>
        <taxon>Metazoa</taxon>
        <taxon>Ecdysozoa</taxon>
        <taxon>Nematoda</taxon>
        <taxon>Chromadorea</taxon>
        <taxon>Rhabditida</taxon>
        <taxon>Rhabditina</taxon>
        <taxon>Rhabditomorpha</taxon>
        <taxon>Rhabditoidea</taxon>
        <taxon>Rhabditidae</taxon>
        <taxon>Peloderinae</taxon>
        <taxon>Caenorhabditis</taxon>
    </lineage>
</organism>
<dbReference type="AlphaFoldDB" id="A0A8R1DX07"/>
<name>A0A8R1DX07_CAEJA</name>
<reference evidence="3" key="1">
    <citation type="submission" date="2010-08" db="EMBL/GenBank/DDBJ databases">
        <authorList>
            <consortium name="Caenorhabditis japonica Sequencing Consortium"/>
            <person name="Wilson R.K."/>
        </authorList>
    </citation>
    <scope>NUCLEOTIDE SEQUENCE [LARGE SCALE GENOMIC DNA]</scope>
    <source>
        <strain evidence="3">DF5081</strain>
    </source>
</reference>
<evidence type="ECO:0008006" key="4">
    <source>
        <dbReference type="Google" id="ProtNLM"/>
    </source>
</evidence>
<keyword evidence="1" id="KW-0732">Signal</keyword>
<evidence type="ECO:0000256" key="1">
    <source>
        <dbReference type="SAM" id="SignalP"/>
    </source>
</evidence>
<feature type="chain" id="PRO_5035805646" description="Secreted protein" evidence="1">
    <location>
        <begin position="21"/>
        <end position="80"/>
    </location>
</feature>